<evidence type="ECO:0000256" key="2">
    <source>
        <dbReference type="ARBA" id="ARBA00007118"/>
    </source>
</evidence>
<keyword evidence="6" id="KW-0560">Oxidoreductase</keyword>
<dbReference type="Pfam" id="PF13187">
    <property type="entry name" value="Fer4_9"/>
    <property type="match status" value="1"/>
</dbReference>
<dbReference type="PROSITE" id="PS00198">
    <property type="entry name" value="4FE4S_FER_1"/>
    <property type="match status" value="1"/>
</dbReference>
<dbReference type="PANTHER" id="PTHR43673">
    <property type="entry name" value="NAD(P)H NITROREDUCTASE YDGI-RELATED"/>
    <property type="match status" value="1"/>
</dbReference>
<evidence type="ECO:0000256" key="7">
    <source>
        <dbReference type="ARBA" id="ARBA00023004"/>
    </source>
</evidence>
<dbReference type="Proteomes" id="UP000823612">
    <property type="component" value="Unassembled WGS sequence"/>
</dbReference>
<keyword evidence="7" id="KW-0408">Iron</keyword>
<evidence type="ECO:0000256" key="1">
    <source>
        <dbReference type="ARBA" id="ARBA00001917"/>
    </source>
</evidence>
<dbReference type="EMBL" id="JADIMZ010000059">
    <property type="protein sequence ID" value="MBO8432451.1"/>
    <property type="molecule type" value="Genomic_DNA"/>
</dbReference>
<dbReference type="GO" id="GO:0051536">
    <property type="term" value="F:iron-sulfur cluster binding"/>
    <property type="evidence" value="ECO:0007669"/>
    <property type="project" value="UniProtKB-KW"/>
</dbReference>
<reference evidence="10" key="2">
    <citation type="journal article" date="2021" name="PeerJ">
        <title>Extensive microbial diversity within the chicken gut microbiome revealed by metagenomics and culture.</title>
        <authorList>
            <person name="Gilroy R."/>
            <person name="Ravi A."/>
            <person name="Getino M."/>
            <person name="Pursley I."/>
            <person name="Horton D.L."/>
            <person name="Alikhan N.F."/>
            <person name="Baker D."/>
            <person name="Gharbi K."/>
            <person name="Hall N."/>
            <person name="Watson M."/>
            <person name="Adriaenssens E.M."/>
            <person name="Foster-Nyarko E."/>
            <person name="Jarju S."/>
            <person name="Secka A."/>
            <person name="Antonio M."/>
            <person name="Oren A."/>
            <person name="Chaudhuri R.R."/>
            <person name="La Ragione R."/>
            <person name="Hildebrand F."/>
            <person name="Pallen M.J."/>
        </authorList>
    </citation>
    <scope>NUCLEOTIDE SEQUENCE</scope>
    <source>
        <strain evidence="10">2889</strain>
    </source>
</reference>
<dbReference type="GO" id="GO:0016491">
    <property type="term" value="F:oxidoreductase activity"/>
    <property type="evidence" value="ECO:0007669"/>
    <property type="project" value="UniProtKB-KW"/>
</dbReference>
<evidence type="ECO:0000256" key="3">
    <source>
        <dbReference type="ARBA" id="ARBA00022630"/>
    </source>
</evidence>
<dbReference type="GO" id="GO:0046872">
    <property type="term" value="F:metal ion binding"/>
    <property type="evidence" value="ECO:0007669"/>
    <property type="project" value="UniProtKB-KW"/>
</dbReference>
<proteinExistence type="inferred from homology"/>
<keyword evidence="8" id="KW-0411">Iron-sulfur</keyword>
<dbReference type="SUPFAM" id="SSF55469">
    <property type="entry name" value="FMN-dependent nitroreductase-like"/>
    <property type="match status" value="1"/>
</dbReference>
<accession>A0A9D9DU35</accession>
<evidence type="ECO:0000313" key="11">
    <source>
        <dbReference type="Proteomes" id="UP000823612"/>
    </source>
</evidence>
<dbReference type="InterPro" id="IPR017900">
    <property type="entry name" value="4Fe4S_Fe_S_CS"/>
</dbReference>
<feature type="domain" description="4Fe-4S ferredoxin-type" evidence="9">
    <location>
        <begin position="38"/>
        <end position="68"/>
    </location>
</feature>
<dbReference type="Gene3D" id="3.40.109.10">
    <property type="entry name" value="NADH Oxidase"/>
    <property type="match status" value="1"/>
</dbReference>
<sequence length="293" mass="32987">MTRKALSVGELKINDSRCIRCQRCVKICLAGIFYEENGRICTRNESSCIFCGHCVAVCPKEAIEHDAFPNGSVQPFSLADLPSPEQLMLLIKSRRSNRAFSGKEIPEESFRMIMAAAAAAPTAQNSRDVHFVLVRKPETLRAVTEYTLDSFMKVVRLLDNRFMRMLLGRKLAGVYKLIPKFKEMYRRFHAGEGDMILRDAKAVLFIYSSEKSRFGAADCNLAYQNASLMAESLGVAQFYTGFVLAALERDKKGRLNSILGLRNVKIHAGMALAVPEFRMGKYVDRNNFDCIEL</sequence>
<evidence type="ECO:0000256" key="5">
    <source>
        <dbReference type="ARBA" id="ARBA00022723"/>
    </source>
</evidence>
<protein>
    <submittedName>
        <fullName evidence="10">Nitroreductase family protein</fullName>
    </submittedName>
</protein>
<evidence type="ECO:0000256" key="6">
    <source>
        <dbReference type="ARBA" id="ARBA00023002"/>
    </source>
</evidence>
<evidence type="ECO:0000256" key="8">
    <source>
        <dbReference type="ARBA" id="ARBA00023014"/>
    </source>
</evidence>
<dbReference type="PROSITE" id="PS51379">
    <property type="entry name" value="4FE4S_FER_2"/>
    <property type="match status" value="2"/>
</dbReference>
<name>A0A9D9DU35_9BACT</name>
<dbReference type="SUPFAM" id="SSF54862">
    <property type="entry name" value="4Fe-4S ferredoxins"/>
    <property type="match status" value="1"/>
</dbReference>
<feature type="domain" description="4Fe-4S ferredoxin-type" evidence="9">
    <location>
        <begin position="9"/>
        <end position="37"/>
    </location>
</feature>
<organism evidence="10 11">
    <name type="scientific">Candidatus Pullibacteroides excrementavium</name>
    <dbReference type="NCBI Taxonomy" id="2840905"/>
    <lineage>
        <taxon>Bacteria</taxon>
        <taxon>Pseudomonadati</taxon>
        <taxon>Bacteroidota</taxon>
        <taxon>Bacteroidia</taxon>
        <taxon>Bacteroidales</taxon>
        <taxon>Candidatus Pullibacteroides</taxon>
    </lineage>
</organism>
<evidence type="ECO:0000259" key="9">
    <source>
        <dbReference type="PROSITE" id="PS51379"/>
    </source>
</evidence>
<keyword evidence="4" id="KW-0288">FMN</keyword>
<dbReference type="Pfam" id="PF00881">
    <property type="entry name" value="Nitroreductase"/>
    <property type="match status" value="1"/>
</dbReference>
<reference evidence="10" key="1">
    <citation type="submission" date="2020-10" db="EMBL/GenBank/DDBJ databases">
        <authorList>
            <person name="Gilroy R."/>
        </authorList>
    </citation>
    <scope>NUCLEOTIDE SEQUENCE</scope>
    <source>
        <strain evidence="10">2889</strain>
    </source>
</reference>
<dbReference type="InterPro" id="IPR000415">
    <property type="entry name" value="Nitroreductase-like"/>
</dbReference>
<evidence type="ECO:0000313" key="10">
    <source>
        <dbReference type="EMBL" id="MBO8432451.1"/>
    </source>
</evidence>
<comment type="caution">
    <text evidence="10">The sequence shown here is derived from an EMBL/GenBank/DDBJ whole genome shotgun (WGS) entry which is preliminary data.</text>
</comment>
<evidence type="ECO:0000256" key="4">
    <source>
        <dbReference type="ARBA" id="ARBA00022643"/>
    </source>
</evidence>
<dbReference type="InterPro" id="IPR029479">
    <property type="entry name" value="Nitroreductase"/>
</dbReference>
<comment type="similarity">
    <text evidence="2">Belongs to the nitroreductase family.</text>
</comment>
<comment type="cofactor">
    <cofactor evidence="1">
        <name>FMN</name>
        <dbReference type="ChEBI" id="CHEBI:58210"/>
    </cofactor>
</comment>
<keyword evidence="3" id="KW-0285">Flavoprotein</keyword>
<dbReference type="AlphaFoldDB" id="A0A9D9DU35"/>
<dbReference type="InterPro" id="IPR017896">
    <property type="entry name" value="4Fe4S_Fe-S-bd"/>
</dbReference>
<gene>
    <name evidence="10" type="ORF">IAB08_04050</name>
</gene>
<dbReference type="PANTHER" id="PTHR43673:SF2">
    <property type="entry name" value="NITROREDUCTASE"/>
    <property type="match status" value="1"/>
</dbReference>
<dbReference type="Gene3D" id="3.30.70.20">
    <property type="match status" value="1"/>
</dbReference>
<keyword evidence="5" id="KW-0479">Metal-binding</keyword>